<dbReference type="KEGG" id="cpho:CPHO_08785"/>
<dbReference type="OrthoDB" id="4427780at2"/>
<dbReference type="STRING" id="161895.CPHO_08785"/>
<dbReference type="EMBL" id="CP009249">
    <property type="protein sequence ID" value="APT92968.1"/>
    <property type="molecule type" value="Genomic_DNA"/>
</dbReference>
<dbReference type="Proteomes" id="UP000185491">
    <property type="component" value="Chromosome"/>
</dbReference>
<feature type="region of interest" description="Disordered" evidence="1">
    <location>
        <begin position="1"/>
        <end position="30"/>
    </location>
</feature>
<dbReference type="AlphaFoldDB" id="A0A1L7D4A6"/>
<keyword evidence="3" id="KW-1185">Reference proteome</keyword>
<evidence type="ECO:0000313" key="2">
    <source>
        <dbReference type="EMBL" id="APT92968.1"/>
    </source>
</evidence>
<name>A0A1L7D4A6_9CORY</name>
<gene>
    <name evidence="2" type="ORF">CPHO_08785</name>
</gene>
<accession>A0A1L7D4A6</accession>
<sequence length="82" mass="9034">MSDHPPTPGRKVRRRAVRPSTAVDYDRHADDPGFVTAFADDGARAVIFEDSAGDIREEPESAEKGGLDAEFYRAQFPPHYGS</sequence>
<protein>
    <submittedName>
        <fullName evidence="2">Uncharacterized protein</fullName>
    </submittedName>
</protein>
<evidence type="ECO:0000313" key="3">
    <source>
        <dbReference type="Proteomes" id="UP000185491"/>
    </source>
</evidence>
<dbReference type="RefSeq" id="WP_075735023.1">
    <property type="nucleotide sequence ID" value="NZ_CP009249.1"/>
</dbReference>
<proteinExistence type="predicted"/>
<organism evidence="2 3">
    <name type="scientific">Corynebacterium phocae</name>
    <dbReference type="NCBI Taxonomy" id="161895"/>
    <lineage>
        <taxon>Bacteria</taxon>
        <taxon>Bacillati</taxon>
        <taxon>Actinomycetota</taxon>
        <taxon>Actinomycetes</taxon>
        <taxon>Mycobacteriales</taxon>
        <taxon>Corynebacteriaceae</taxon>
        <taxon>Corynebacterium</taxon>
    </lineage>
</organism>
<evidence type="ECO:0000256" key="1">
    <source>
        <dbReference type="SAM" id="MobiDB-lite"/>
    </source>
</evidence>
<reference evidence="2 3" key="1">
    <citation type="submission" date="2014-08" db="EMBL/GenBank/DDBJ databases">
        <title>Complete genome sequence of Corynebacterium phocae M408/89/1(T)(=DSM 44612(T)), isolated from the common seal (Phoca vitulina).</title>
        <authorList>
            <person name="Ruckert C."/>
            <person name="Albersmeier A."/>
            <person name="Winkler A."/>
            <person name="Kalinowski J."/>
        </authorList>
    </citation>
    <scope>NUCLEOTIDE SEQUENCE [LARGE SCALE GENOMIC DNA]</scope>
    <source>
        <strain evidence="2 3">M408/89/1</strain>
    </source>
</reference>